<name>M4BB14_HYAAE</name>
<keyword evidence="2" id="KW-1185">Reference proteome</keyword>
<dbReference type="VEuPathDB" id="FungiDB:HpaG803475"/>
<reference evidence="1" key="2">
    <citation type="submission" date="2015-06" db="UniProtKB">
        <authorList>
            <consortium name="EnsemblProtists"/>
        </authorList>
    </citation>
    <scope>IDENTIFICATION</scope>
    <source>
        <strain evidence="1">Emoy2</strain>
    </source>
</reference>
<evidence type="ECO:0000313" key="1">
    <source>
        <dbReference type="EnsemblProtists" id="HpaP803475"/>
    </source>
</evidence>
<accession>M4BB14</accession>
<dbReference type="Proteomes" id="UP000011713">
    <property type="component" value="Unassembled WGS sequence"/>
</dbReference>
<dbReference type="EnsemblProtists" id="HpaT803475">
    <property type="protein sequence ID" value="HpaP803475"/>
    <property type="gene ID" value="HpaG803475"/>
</dbReference>
<proteinExistence type="predicted"/>
<dbReference type="InParanoid" id="M4BB14"/>
<dbReference type="EMBL" id="JH598083">
    <property type="status" value="NOT_ANNOTATED_CDS"/>
    <property type="molecule type" value="Genomic_DNA"/>
</dbReference>
<protein>
    <submittedName>
        <fullName evidence="1">Uncharacterized protein</fullName>
    </submittedName>
</protein>
<reference evidence="2" key="1">
    <citation type="journal article" date="2010" name="Science">
        <title>Signatures of adaptation to obligate biotrophy in the Hyaloperonospora arabidopsidis genome.</title>
        <authorList>
            <person name="Baxter L."/>
            <person name="Tripathy S."/>
            <person name="Ishaque N."/>
            <person name="Boot N."/>
            <person name="Cabral A."/>
            <person name="Kemen E."/>
            <person name="Thines M."/>
            <person name="Ah-Fong A."/>
            <person name="Anderson R."/>
            <person name="Badejoko W."/>
            <person name="Bittner-Eddy P."/>
            <person name="Boore J.L."/>
            <person name="Chibucos M.C."/>
            <person name="Coates M."/>
            <person name="Dehal P."/>
            <person name="Delehaunty K."/>
            <person name="Dong S."/>
            <person name="Downton P."/>
            <person name="Dumas B."/>
            <person name="Fabro G."/>
            <person name="Fronick C."/>
            <person name="Fuerstenberg S.I."/>
            <person name="Fulton L."/>
            <person name="Gaulin E."/>
            <person name="Govers F."/>
            <person name="Hughes L."/>
            <person name="Humphray S."/>
            <person name="Jiang R.H."/>
            <person name="Judelson H."/>
            <person name="Kamoun S."/>
            <person name="Kyung K."/>
            <person name="Meijer H."/>
            <person name="Minx P."/>
            <person name="Morris P."/>
            <person name="Nelson J."/>
            <person name="Phuntumart V."/>
            <person name="Qutob D."/>
            <person name="Rehmany A."/>
            <person name="Rougon-Cardoso A."/>
            <person name="Ryden P."/>
            <person name="Torto-Alalibo T."/>
            <person name="Studholme D."/>
            <person name="Wang Y."/>
            <person name="Win J."/>
            <person name="Wood J."/>
            <person name="Clifton S.W."/>
            <person name="Rogers J."/>
            <person name="Van den Ackerveken G."/>
            <person name="Jones J.D."/>
            <person name="McDowell J.M."/>
            <person name="Beynon J."/>
            <person name="Tyler B.M."/>
        </authorList>
    </citation>
    <scope>NUCLEOTIDE SEQUENCE [LARGE SCALE GENOMIC DNA]</scope>
    <source>
        <strain evidence="2">Emoy2</strain>
    </source>
</reference>
<evidence type="ECO:0000313" key="2">
    <source>
        <dbReference type="Proteomes" id="UP000011713"/>
    </source>
</evidence>
<sequence length="249" mass="27735">MRVLGIPCAHIICCHIDTKKHIEVKSFAKQWELDTVNNLDHEVFGILLPFRLQRCKVAIGRTKKRPSVNFRASNTWRGNLVSGSVTTAMNPATTDAGVPHVSSSSLSSTLKRHVEVGLPTSLPSVQFSLSAMPQPSHAQRLIVPMHLTQPVQHTTIPRQSIPAQGTQSRIDCTTPPVLHTTILRPSDPVQAPPPRYPRLMVTLKKANAKRLGSFLIRLSHSDSLSEVAQKYAQFRKEYIPNIQFTITIY</sequence>
<organism evidence="1 2">
    <name type="scientific">Hyaloperonospora arabidopsidis (strain Emoy2)</name>
    <name type="common">Downy mildew agent</name>
    <name type="synonym">Peronospora arabidopsidis</name>
    <dbReference type="NCBI Taxonomy" id="559515"/>
    <lineage>
        <taxon>Eukaryota</taxon>
        <taxon>Sar</taxon>
        <taxon>Stramenopiles</taxon>
        <taxon>Oomycota</taxon>
        <taxon>Peronosporomycetes</taxon>
        <taxon>Peronosporales</taxon>
        <taxon>Peronosporaceae</taxon>
        <taxon>Hyaloperonospora</taxon>
    </lineage>
</organism>
<dbReference type="HOGENOM" id="CLU_1117512_0_0_1"/>
<dbReference type="AlphaFoldDB" id="M4BB14"/>